<keyword evidence="6" id="KW-1185">Reference proteome</keyword>
<dbReference type="GO" id="GO:0046872">
    <property type="term" value="F:metal ion binding"/>
    <property type="evidence" value="ECO:0007669"/>
    <property type="project" value="UniProtKB-KW"/>
</dbReference>
<dbReference type="InterPro" id="IPR050792">
    <property type="entry name" value="ADP-ribosylglycohydrolase"/>
</dbReference>
<comment type="caution">
    <text evidence="5">The sequence shown here is derived from an EMBL/GenBank/DDBJ whole genome shotgun (WGS) entry which is preliminary data.</text>
</comment>
<dbReference type="Proteomes" id="UP000605670">
    <property type="component" value="Unassembled WGS sequence"/>
</dbReference>
<evidence type="ECO:0008006" key="7">
    <source>
        <dbReference type="Google" id="ProtNLM"/>
    </source>
</evidence>
<dbReference type="InterPro" id="IPR005502">
    <property type="entry name" value="Ribosyl_crysJ1"/>
</dbReference>
<feature type="binding site" evidence="3">
    <location>
        <position position="274"/>
    </location>
    <ligand>
        <name>Mg(2+)</name>
        <dbReference type="ChEBI" id="CHEBI:18420"/>
        <label>1</label>
    </ligand>
</feature>
<proteinExistence type="inferred from homology"/>
<gene>
    <name evidence="5" type="ORF">GCM10011366_09450</name>
</gene>
<comment type="cofactor">
    <cofactor evidence="3">
        <name>Mg(2+)</name>
        <dbReference type="ChEBI" id="CHEBI:18420"/>
    </cofactor>
    <text evidence="3">Binds 2 magnesium ions per subunit.</text>
</comment>
<evidence type="ECO:0000256" key="4">
    <source>
        <dbReference type="SAM" id="MobiDB-lite"/>
    </source>
</evidence>
<dbReference type="InterPro" id="IPR036705">
    <property type="entry name" value="Ribosyl_crysJ1_sf"/>
</dbReference>
<dbReference type="AlphaFoldDB" id="A0A917BH31"/>
<evidence type="ECO:0000313" key="6">
    <source>
        <dbReference type="Proteomes" id="UP000605670"/>
    </source>
</evidence>
<evidence type="ECO:0000256" key="1">
    <source>
        <dbReference type="ARBA" id="ARBA00010702"/>
    </source>
</evidence>
<feature type="binding site" evidence="3">
    <location>
        <position position="57"/>
    </location>
    <ligand>
        <name>Mg(2+)</name>
        <dbReference type="ChEBI" id="CHEBI:18420"/>
        <label>1</label>
    </ligand>
</feature>
<keyword evidence="3" id="KW-0479">Metal-binding</keyword>
<feature type="region of interest" description="Disordered" evidence="4">
    <location>
        <begin position="400"/>
        <end position="423"/>
    </location>
</feature>
<protein>
    <recommendedName>
        <fullName evidence="7">ADP-ribosylglycohydrolase</fullName>
    </recommendedName>
</protein>
<feature type="binding site" evidence="3">
    <location>
        <position position="59"/>
    </location>
    <ligand>
        <name>Mg(2+)</name>
        <dbReference type="ChEBI" id="CHEBI:18420"/>
        <label>1</label>
    </ligand>
</feature>
<reference evidence="5" key="2">
    <citation type="submission" date="2020-09" db="EMBL/GenBank/DDBJ databases">
        <authorList>
            <person name="Sun Q."/>
            <person name="Zhou Y."/>
        </authorList>
    </citation>
    <scope>NUCLEOTIDE SEQUENCE</scope>
    <source>
        <strain evidence="5">CGMCC 1.12160</strain>
    </source>
</reference>
<feature type="binding site" evidence="3">
    <location>
        <position position="272"/>
    </location>
    <ligand>
        <name>Mg(2+)</name>
        <dbReference type="ChEBI" id="CHEBI:18420"/>
        <label>1</label>
    </ligand>
</feature>
<dbReference type="PANTHER" id="PTHR16222:SF24">
    <property type="entry name" value="ADP-RIBOSYLHYDROLASE ARH3"/>
    <property type="match status" value="1"/>
</dbReference>
<dbReference type="PANTHER" id="PTHR16222">
    <property type="entry name" value="ADP-RIBOSYLGLYCOHYDROLASE"/>
    <property type="match status" value="1"/>
</dbReference>
<dbReference type="GO" id="GO:0016787">
    <property type="term" value="F:hydrolase activity"/>
    <property type="evidence" value="ECO:0007669"/>
    <property type="project" value="UniProtKB-KW"/>
</dbReference>
<accession>A0A917BH31</accession>
<comment type="similarity">
    <text evidence="1">Belongs to the ADP-ribosylglycohydrolase family.</text>
</comment>
<dbReference type="SUPFAM" id="SSF101478">
    <property type="entry name" value="ADP-ribosylglycohydrolase"/>
    <property type="match status" value="1"/>
</dbReference>
<evidence type="ECO:0000256" key="2">
    <source>
        <dbReference type="ARBA" id="ARBA00022801"/>
    </source>
</evidence>
<dbReference type="Gene3D" id="1.10.4080.10">
    <property type="entry name" value="ADP-ribosylation/Crystallin J1"/>
    <property type="match status" value="1"/>
</dbReference>
<evidence type="ECO:0000313" key="5">
    <source>
        <dbReference type="EMBL" id="GGF43812.1"/>
    </source>
</evidence>
<evidence type="ECO:0000256" key="3">
    <source>
        <dbReference type="PIRSR" id="PIRSR605502-1"/>
    </source>
</evidence>
<reference evidence="5" key="1">
    <citation type="journal article" date="2014" name="Int. J. Syst. Evol. Microbiol.">
        <title>Complete genome sequence of Corynebacterium casei LMG S-19264T (=DSM 44701T), isolated from a smear-ripened cheese.</title>
        <authorList>
            <consortium name="US DOE Joint Genome Institute (JGI-PGF)"/>
            <person name="Walter F."/>
            <person name="Albersmeier A."/>
            <person name="Kalinowski J."/>
            <person name="Ruckert C."/>
        </authorList>
    </citation>
    <scope>NUCLEOTIDE SEQUENCE</scope>
    <source>
        <strain evidence="5">CGMCC 1.12160</strain>
    </source>
</reference>
<keyword evidence="2" id="KW-0378">Hydrolase</keyword>
<keyword evidence="3" id="KW-0460">Magnesium</keyword>
<name>A0A917BH31_9MICO</name>
<organism evidence="5 6">
    <name type="scientific">Ornithinimicrobium tianjinense</name>
    <dbReference type="NCBI Taxonomy" id="1195761"/>
    <lineage>
        <taxon>Bacteria</taxon>
        <taxon>Bacillati</taxon>
        <taxon>Actinomycetota</taxon>
        <taxon>Actinomycetes</taxon>
        <taxon>Micrococcales</taxon>
        <taxon>Ornithinimicrobiaceae</taxon>
        <taxon>Ornithinimicrobium</taxon>
    </lineage>
</organism>
<dbReference type="EMBL" id="BMEM01000001">
    <property type="protein sequence ID" value="GGF43812.1"/>
    <property type="molecule type" value="Genomic_DNA"/>
</dbReference>
<feature type="binding site" evidence="3">
    <location>
        <position position="275"/>
    </location>
    <ligand>
        <name>Mg(2+)</name>
        <dbReference type="ChEBI" id="CHEBI:18420"/>
        <label>1</label>
    </ligand>
</feature>
<feature type="binding site" evidence="3">
    <location>
        <position position="58"/>
    </location>
    <ligand>
        <name>Mg(2+)</name>
        <dbReference type="ChEBI" id="CHEBI:18420"/>
        <label>1</label>
    </ligand>
</feature>
<dbReference type="Pfam" id="PF03747">
    <property type="entry name" value="ADP_ribosyl_GH"/>
    <property type="match status" value="1"/>
</dbReference>
<sequence>MQLSPAQTDRAAGVLLGQAVGDALGVPYEFGTARFDASTGPQMSGGGLGNYAPGEWSDDTQMAVCVAEVLATGAAVDDAALEAVADGFLRWHADGPADIGAQTSSVLGRTRRRTHGIPTRTAMVEASRGLHERTGRTAGNGALMRTAVVGLHRLDDRDATAGAARAIAELTHWDPLAGDSCVLWSEAVRVAVTEGVLDLRSGLDLLPAARRDDWLRRIEEAETREPTSFRDNGFTVTALQAAWSSTHHTQPSEPGPDHVAAALHAAIAIGHDTDTVAAIAGGLLGARYGVSGLPARWTRRVHGWPGLRSHDLVRLAVLTARRGVGDAAAYAPWSGTRGGAGSELLPEAGRGEAGPQGEVLDEVAGVGEAEPGGDAGCRVVGVGEEPLGLEDHPSVDELLGADADRRDHRSRQGALGVPEAPGVVGDVPVLREALLDRVAEP</sequence>